<comment type="caution">
    <text evidence="2">The sequence shown here is derived from an EMBL/GenBank/DDBJ whole genome shotgun (WGS) entry which is preliminary data.</text>
</comment>
<dbReference type="Proteomes" id="UP001459277">
    <property type="component" value="Unassembled WGS sequence"/>
</dbReference>
<protein>
    <submittedName>
        <fullName evidence="2">Uncharacterized protein</fullName>
    </submittedName>
</protein>
<accession>A0AAW2DJ94</accession>
<dbReference type="EMBL" id="JAZDWU010000002">
    <property type="protein sequence ID" value="KAL0010587.1"/>
    <property type="molecule type" value="Genomic_DNA"/>
</dbReference>
<organism evidence="2 3">
    <name type="scientific">Lithocarpus litseifolius</name>
    <dbReference type="NCBI Taxonomy" id="425828"/>
    <lineage>
        <taxon>Eukaryota</taxon>
        <taxon>Viridiplantae</taxon>
        <taxon>Streptophyta</taxon>
        <taxon>Embryophyta</taxon>
        <taxon>Tracheophyta</taxon>
        <taxon>Spermatophyta</taxon>
        <taxon>Magnoliopsida</taxon>
        <taxon>eudicotyledons</taxon>
        <taxon>Gunneridae</taxon>
        <taxon>Pentapetalae</taxon>
        <taxon>rosids</taxon>
        <taxon>fabids</taxon>
        <taxon>Fagales</taxon>
        <taxon>Fagaceae</taxon>
        <taxon>Lithocarpus</taxon>
    </lineage>
</organism>
<gene>
    <name evidence="2" type="ORF">SO802_005695</name>
</gene>
<reference evidence="2 3" key="1">
    <citation type="submission" date="2024-01" db="EMBL/GenBank/DDBJ databases">
        <title>A telomere-to-telomere, gap-free genome of sweet tea (Lithocarpus litseifolius).</title>
        <authorList>
            <person name="Zhou J."/>
        </authorList>
    </citation>
    <scope>NUCLEOTIDE SEQUENCE [LARGE SCALE GENOMIC DNA]</scope>
    <source>
        <strain evidence="2">Zhou-2022a</strain>
        <tissue evidence="2">Leaf</tissue>
    </source>
</reference>
<proteinExistence type="predicted"/>
<evidence type="ECO:0000256" key="1">
    <source>
        <dbReference type="SAM" id="MobiDB-lite"/>
    </source>
</evidence>
<evidence type="ECO:0000313" key="3">
    <source>
        <dbReference type="Proteomes" id="UP001459277"/>
    </source>
</evidence>
<name>A0AAW2DJ94_9ROSI</name>
<feature type="region of interest" description="Disordered" evidence="1">
    <location>
        <begin position="161"/>
        <end position="180"/>
    </location>
</feature>
<dbReference type="AlphaFoldDB" id="A0AAW2DJ94"/>
<evidence type="ECO:0000313" key="2">
    <source>
        <dbReference type="EMBL" id="KAL0010587.1"/>
    </source>
</evidence>
<sequence>MGLILSLEFGQGGLRLSGLAKPLAMGDDERDVDQGWWLAWTKALRPWGLGYVVIGEHGLTQFLMGVEEFLVIEGRPEDGLGDTKRSMVVKWWFLATGERNVFSIASGNVTEGSIWLFLFFLKNHMPIELANSYCCGSVQKKLVAFSIAGFFPNHSSDVSQLEVVGPGGPPDGHGDDDDHH</sequence>
<keyword evidence="3" id="KW-1185">Reference proteome</keyword>